<organism evidence="1">
    <name type="scientific">Arundo donax</name>
    <name type="common">Giant reed</name>
    <name type="synonym">Donax arundinaceus</name>
    <dbReference type="NCBI Taxonomy" id="35708"/>
    <lineage>
        <taxon>Eukaryota</taxon>
        <taxon>Viridiplantae</taxon>
        <taxon>Streptophyta</taxon>
        <taxon>Embryophyta</taxon>
        <taxon>Tracheophyta</taxon>
        <taxon>Spermatophyta</taxon>
        <taxon>Magnoliopsida</taxon>
        <taxon>Liliopsida</taxon>
        <taxon>Poales</taxon>
        <taxon>Poaceae</taxon>
        <taxon>PACMAD clade</taxon>
        <taxon>Arundinoideae</taxon>
        <taxon>Arundineae</taxon>
        <taxon>Arundo</taxon>
    </lineage>
</organism>
<name>A0A0A9AEG7_ARUDO</name>
<dbReference type="AlphaFoldDB" id="A0A0A9AEG7"/>
<sequence>MLEGAKLPRNTLNLLHYLIFLGNWLYY</sequence>
<reference evidence="1" key="1">
    <citation type="submission" date="2014-09" db="EMBL/GenBank/DDBJ databases">
        <authorList>
            <person name="Magalhaes I.L.F."/>
            <person name="Oliveira U."/>
            <person name="Santos F.R."/>
            <person name="Vidigal T.H.D.A."/>
            <person name="Brescovit A.D."/>
            <person name="Santos A.J."/>
        </authorList>
    </citation>
    <scope>NUCLEOTIDE SEQUENCE</scope>
    <source>
        <tissue evidence="1">Shoot tissue taken approximately 20 cm above the soil surface</tissue>
    </source>
</reference>
<evidence type="ECO:0000313" key="1">
    <source>
        <dbReference type="EMBL" id="JAD49521.1"/>
    </source>
</evidence>
<accession>A0A0A9AEG7</accession>
<reference evidence="1" key="2">
    <citation type="journal article" date="2015" name="Data Brief">
        <title>Shoot transcriptome of the giant reed, Arundo donax.</title>
        <authorList>
            <person name="Barrero R.A."/>
            <person name="Guerrero F.D."/>
            <person name="Moolhuijzen P."/>
            <person name="Goolsby J.A."/>
            <person name="Tidwell J."/>
            <person name="Bellgard S.E."/>
            <person name="Bellgard M.I."/>
        </authorList>
    </citation>
    <scope>NUCLEOTIDE SEQUENCE</scope>
    <source>
        <tissue evidence="1">Shoot tissue taken approximately 20 cm above the soil surface</tissue>
    </source>
</reference>
<dbReference type="EMBL" id="GBRH01248374">
    <property type="protein sequence ID" value="JAD49521.1"/>
    <property type="molecule type" value="Transcribed_RNA"/>
</dbReference>
<protein>
    <submittedName>
        <fullName evidence="1">Uncharacterized protein</fullName>
    </submittedName>
</protein>
<proteinExistence type="predicted"/>